<protein>
    <recommendedName>
        <fullName evidence="3">3-isopropylmalate dehydratase</fullName>
    </recommendedName>
</protein>
<dbReference type="Proteomes" id="UP001220610">
    <property type="component" value="Chromosome"/>
</dbReference>
<evidence type="ECO:0000313" key="1">
    <source>
        <dbReference type="EMBL" id="WEK36142.1"/>
    </source>
</evidence>
<dbReference type="AlphaFoldDB" id="A0AAJ6BHC7"/>
<reference evidence="1" key="1">
    <citation type="submission" date="2023-03" db="EMBL/GenBank/DDBJ databases">
        <title>Andean soil-derived lignocellulolytic bacterial consortium as a source of novel taxa and putative plastic-active enzymes.</title>
        <authorList>
            <person name="Diaz-Garcia L."/>
            <person name="Chuvochina M."/>
            <person name="Feuerriegel G."/>
            <person name="Bunk B."/>
            <person name="Sproer C."/>
            <person name="Streit W.R."/>
            <person name="Rodriguez L.M."/>
            <person name="Overmann J."/>
            <person name="Jimenez D.J."/>
        </authorList>
    </citation>
    <scope>NUCLEOTIDE SEQUENCE</scope>
    <source>
        <strain evidence="1">MAG 7</strain>
    </source>
</reference>
<sequence length="85" mass="9931">MEFKIQDHLDIPSEQTLSAMKIIDRDGLQITVTDLDKAIRQAGQFMTYRHDPPQPLADARQQAYWTDLYKKLLTLKQHQPATKKH</sequence>
<dbReference type="EMBL" id="CP119311">
    <property type="protein sequence ID" value="WEK36142.1"/>
    <property type="molecule type" value="Genomic_DNA"/>
</dbReference>
<organism evidence="1 2">
    <name type="scientific">Candidatus Pseudobacter hemicellulosilyticus</name>
    <dbReference type="NCBI Taxonomy" id="3121375"/>
    <lineage>
        <taxon>Bacteria</taxon>
        <taxon>Pseudomonadati</taxon>
        <taxon>Bacteroidota</taxon>
        <taxon>Chitinophagia</taxon>
        <taxon>Chitinophagales</taxon>
        <taxon>Chitinophagaceae</taxon>
        <taxon>Pseudobacter</taxon>
    </lineage>
</organism>
<gene>
    <name evidence="1" type="ORF">P0Y53_01395</name>
</gene>
<accession>A0AAJ6BHC7</accession>
<evidence type="ECO:0008006" key="3">
    <source>
        <dbReference type="Google" id="ProtNLM"/>
    </source>
</evidence>
<proteinExistence type="predicted"/>
<evidence type="ECO:0000313" key="2">
    <source>
        <dbReference type="Proteomes" id="UP001220610"/>
    </source>
</evidence>
<name>A0AAJ6BHC7_9BACT</name>